<name>A0A840CVW3_9BACE</name>
<comment type="caution">
    <text evidence="11">The sequence shown here is derived from an EMBL/GenBank/DDBJ whole genome shotgun (WGS) entry which is preliminary data.</text>
</comment>
<reference evidence="11" key="1">
    <citation type="submission" date="2020-08" db="EMBL/GenBank/DDBJ databases">
        <title>Genomic Encyclopedia of Type Strains, Phase IV (KMG-IV): sequencing the most valuable type-strain genomes for metagenomic binning, comparative biology and taxonomic classification.</title>
        <authorList>
            <person name="Goeker M."/>
        </authorList>
    </citation>
    <scope>NUCLEOTIDE SEQUENCE [LARGE SCALE GENOMIC DNA]</scope>
    <source>
        <strain evidence="11">DSM 105720</strain>
    </source>
</reference>
<evidence type="ECO:0000256" key="7">
    <source>
        <dbReference type="ARBA" id="ARBA00048807"/>
    </source>
</evidence>
<keyword evidence="6 8" id="KW-0456">Lyase</keyword>
<feature type="active site" description="Charge relay system" evidence="9">
    <location>
        <position position="99"/>
    </location>
</feature>
<keyword evidence="4 8" id="KW-0479">Metal-binding</keyword>
<keyword evidence="5 8" id="KW-0862">Zinc</keyword>
<evidence type="ECO:0000256" key="4">
    <source>
        <dbReference type="ARBA" id="ARBA00022723"/>
    </source>
</evidence>
<dbReference type="EC" id="4.-.-.-" evidence="8"/>
<protein>
    <recommendedName>
        <fullName evidence="3 8">6-carboxy-5,6,7,8-tetrahydropterin synthase</fullName>
        <ecNumber evidence="8">4.-.-.-</ecNumber>
    </recommendedName>
</protein>
<comment type="cofactor">
    <cofactor evidence="8 10">
        <name>Zn(2+)</name>
        <dbReference type="ChEBI" id="CHEBI:29105"/>
    </cofactor>
    <text evidence="8 10">Binds 1 zinc ion per subunit.</text>
</comment>
<feature type="active site" description="Proton acceptor" evidence="9">
    <location>
        <position position="24"/>
    </location>
</feature>
<evidence type="ECO:0000313" key="11">
    <source>
        <dbReference type="EMBL" id="MBB4042719.1"/>
    </source>
</evidence>
<evidence type="ECO:0000313" key="12">
    <source>
        <dbReference type="Proteomes" id="UP000560658"/>
    </source>
</evidence>
<dbReference type="GO" id="GO:0008616">
    <property type="term" value="P:tRNA queuosine(34) biosynthetic process"/>
    <property type="evidence" value="ECO:0007669"/>
    <property type="project" value="UniProtKB-KW"/>
</dbReference>
<feature type="binding site" evidence="10">
    <location>
        <position position="14"/>
    </location>
    <ligand>
        <name>Zn(2+)</name>
        <dbReference type="ChEBI" id="CHEBI:29105"/>
    </ligand>
</feature>
<comment type="catalytic activity">
    <reaction evidence="7 8">
        <text>7,8-dihydroneopterin 3'-triphosphate + H2O = 6-carboxy-5,6,7,8-tetrahydropterin + triphosphate + acetaldehyde + 2 H(+)</text>
        <dbReference type="Rhea" id="RHEA:27966"/>
        <dbReference type="ChEBI" id="CHEBI:15343"/>
        <dbReference type="ChEBI" id="CHEBI:15377"/>
        <dbReference type="ChEBI" id="CHEBI:15378"/>
        <dbReference type="ChEBI" id="CHEBI:18036"/>
        <dbReference type="ChEBI" id="CHEBI:58462"/>
        <dbReference type="ChEBI" id="CHEBI:61032"/>
        <dbReference type="EC" id="4.1.2.50"/>
    </reaction>
</comment>
<evidence type="ECO:0000256" key="8">
    <source>
        <dbReference type="PIRNR" id="PIRNR006113"/>
    </source>
</evidence>
<gene>
    <name evidence="11" type="ORF">GGR06_000484</name>
</gene>
<dbReference type="AlphaFoldDB" id="A0A840CVW3"/>
<dbReference type="SUPFAM" id="SSF55620">
    <property type="entry name" value="Tetrahydrobiopterin biosynthesis enzymes-like"/>
    <property type="match status" value="1"/>
</dbReference>
<feature type="binding site" evidence="10">
    <location>
        <position position="30"/>
    </location>
    <ligand>
        <name>Zn(2+)</name>
        <dbReference type="ChEBI" id="CHEBI:29105"/>
    </ligand>
</feature>
<evidence type="ECO:0000256" key="5">
    <source>
        <dbReference type="ARBA" id="ARBA00022833"/>
    </source>
</evidence>
<dbReference type="EMBL" id="JACIER010000002">
    <property type="protein sequence ID" value="MBB4042719.1"/>
    <property type="molecule type" value="Genomic_DNA"/>
</dbReference>
<accession>A0A840CVW3</accession>
<dbReference type="InterPro" id="IPR007115">
    <property type="entry name" value="6-PTP_synth/QueD"/>
</dbReference>
<evidence type="ECO:0000256" key="2">
    <source>
        <dbReference type="ARBA" id="ARBA00008900"/>
    </source>
</evidence>
<dbReference type="Gene3D" id="3.30.479.10">
    <property type="entry name" value="6-pyruvoyl tetrahydropterin synthase/QueD"/>
    <property type="match status" value="1"/>
</dbReference>
<dbReference type="PIRSF" id="PIRSF006113">
    <property type="entry name" value="PTP_synth"/>
    <property type="match status" value="1"/>
</dbReference>
<keyword evidence="12" id="KW-1185">Reference proteome</keyword>
<proteinExistence type="inferred from homology"/>
<dbReference type="GO" id="GO:0046872">
    <property type="term" value="F:metal ion binding"/>
    <property type="evidence" value="ECO:0007669"/>
    <property type="project" value="UniProtKB-KW"/>
</dbReference>
<evidence type="ECO:0000256" key="1">
    <source>
        <dbReference type="ARBA" id="ARBA00005061"/>
    </source>
</evidence>
<organism evidence="11 12">
    <name type="scientific">Bacteroides reticulotermitis</name>
    <dbReference type="NCBI Taxonomy" id="1133319"/>
    <lineage>
        <taxon>Bacteria</taxon>
        <taxon>Pseudomonadati</taxon>
        <taxon>Bacteroidota</taxon>
        <taxon>Bacteroidia</taxon>
        <taxon>Bacteroidales</taxon>
        <taxon>Bacteroidaceae</taxon>
        <taxon>Bacteroides</taxon>
    </lineage>
</organism>
<evidence type="ECO:0000256" key="10">
    <source>
        <dbReference type="PIRSR" id="PIRSR006113-2"/>
    </source>
</evidence>
<keyword evidence="8" id="KW-0671">Queuosine biosynthesis</keyword>
<dbReference type="GO" id="GO:0070497">
    <property type="term" value="F:6-carboxytetrahydropterin synthase activity"/>
    <property type="evidence" value="ECO:0007669"/>
    <property type="project" value="UniProtKB-EC"/>
</dbReference>
<evidence type="ECO:0000256" key="6">
    <source>
        <dbReference type="ARBA" id="ARBA00023239"/>
    </source>
</evidence>
<dbReference type="PANTHER" id="PTHR12589">
    <property type="entry name" value="PYRUVOYL TETRAHYDROBIOPTERIN SYNTHASE"/>
    <property type="match status" value="1"/>
</dbReference>
<comment type="pathway">
    <text evidence="1 8">Purine metabolism; 7-cyano-7-deazaguanine biosynthesis.</text>
</comment>
<evidence type="ECO:0000256" key="9">
    <source>
        <dbReference type="PIRSR" id="PIRSR006113-1"/>
    </source>
</evidence>
<dbReference type="PANTHER" id="PTHR12589:SF7">
    <property type="entry name" value="6-PYRUVOYL TETRAHYDROBIOPTERIN SYNTHASE"/>
    <property type="match status" value="1"/>
</dbReference>
<evidence type="ECO:0000256" key="3">
    <source>
        <dbReference type="ARBA" id="ARBA00018141"/>
    </source>
</evidence>
<sequence>MFTVVKRFTISAAHKLVLPYRSNCASLHGHNWTITVYCRSERLNADGMVIDFARIKDVIKEKLDHQNLNEVLPFNPTAENIARWVQKQIPQCFKVEVRETDDNLVIYEKE</sequence>
<feature type="active site" description="Charge relay system" evidence="9">
    <location>
        <position position="65"/>
    </location>
</feature>
<dbReference type="UniPathway" id="UPA00391"/>
<feature type="binding site" evidence="10">
    <location>
        <position position="28"/>
    </location>
    <ligand>
        <name>Zn(2+)</name>
        <dbReference type="ChEBI" id="CHEBI:29105"/>
    </ligand>
</feature>
<dbReference type="RefSeq" id="WP_044164327.1">
    <property type="nucleotide sequence ID" value="NZ_JACIER010000002.1"/>
</dbReference>
<dbReference type="InterPro" id="IPR038418">
    <property type="entry name" value="6-PTP_synth/QueD_sf"/>
</dbReference>
<dbReference type="Proteomes" id="UP000560658">
    <property type="component" value="Unassembled WGS sequence"/>
</dbReference>
<dbReference type="Pfam" id="PF01242">
    <property type="entry name" value="PTPS"/>
    <property type="match status" value="1"/>
</dbReference>
<comment type="similarity">
    <text evidence="2 8">Belongs to the PTPS family. QueD subfamily.</text>
</comment>